<proteinExistence type="inferred from homology"/>
<comment type="similarity">
    <text evidence="2">Belongs to the 5'-nucleotidase family.</text>
</comment>
<feature type="domain" description="Calcineurin-like phosphoesterase" evidence="4">
    <location>
        <begin position="31"/>
        <end position="265"/>
    </location>
</feature>
<dbReference type="PANTHER" id="PTHR11575:SF6">
    <property type="entry name" value="2',3'-CYCLIC-NUCLEOTIDE 2'-PHOSPHODIESTERASE_3'-NUCLEOTIDASE"/>
    <property type="match status" value="1"/>
</dbReference>
<dbReference type="GO" id="GO:0000166">
    <property type="term" value="F:nucleotide binding"/>
    <property type="evidence" value="ECO:0007669"/>
    <property type="project" value="UniProtKB-KW"/>
</dbReference>
<protein>
    <submittedName>
        <fullName evidence="6">Bifunctional metallophosphatase/5'-nucleotidase</fullName>
    </submittedName>
</protein>
<reference evidence="6 7" key="1">
    <citation type="submission" date="2018-10" db="EMBL/GenBank/DDBJ databases">
        <title>Parasedimentitalea marina sp. nov., a psychrophilic bacterium isolated from deep seawater of the New Britain Trench.</title>
        <authorList>
            <person name="Cao J."/>
        </authorList>
    </citation>
    <scope>NUCLEOTIDE SEQUENCE [LARGE SCALE GENOMIC DNA]</scope>
    <source>
        <strain evidence="6 7">W43</strain>
    </source>
</reference>
<feature type="region of interest" description="Disordered" evidence="3">
    <location>
        <begin position="1"/>
        <end position="24"/>
    </location>
</feature>
<dbReference type="GO" id="GO:0030288">
    <property type="term" value="C:outer membrane-bounded periplasmic space"/>
    <property type="evidence" value="ECO:0007669"/>
    <property type="project" value="TreeGrafter"/>
</dbReference>
<keyword evidence="7" id="KW-1185">Reference proteome</keyword>
<dbReference type="SUPFAM" id="SSF55816">
    <property type="entry name" value="5'-nucleotidase (syn. UDP-sugar hydrolase), C-terminal domain"/>
    <property type="match status" value="1"/>
</dbReference>
<dbReference type="Gene3D" id="3.60.21.10">
    <property type="match status" value="1"/>
</dbReference>
<evidence type="ECO:0000259" key="4">
    <source>
        <dbReference type="Pfam" id="PF00149"/>
    </source>
</evidence>
<dbReference type="InterPro" id="IPR036907">
    <property type="entry name" value="5'-Nucleotdase_C_sf"/>
</dbReference>
<dbReference type="GO" id="GO:0016787">
    <property type="term" value="F:hydrolase activity"/>
    <property type="evidence" value="ECO:0007669"/>
    <property type="project" value="UniProtKB-KW"/>
</dbReference>
<keyword evidence="1" id="KW-0732">Signal</keyword>
<dbReference type="InterPro" id="IPR029052">
    <property type="entry name" value="Metallo-depent_PP-like"/>
</dbReference>
<dbReference type="GO" id="GO:0009166">
    <property type="term" value="P:nucleotide catabolic process"/>
    <property type="evidence" value="ECO:0007669"/>
    <property type="project" value="InterPro"/>
</dbReference>
<evidence type="ECO:0000256" key="3">
    <source>
        <dbReference type="SAM" id="MobiDB-lite"/>
    </source>
</evidence>
<dbReference type="EMBL" id="CP033219">
    <property type="protein sequence ID" value="AZV79614.1"/>
    <property type="molecule type" value="Genomic_DNA"/>
</dbReference>
<dbReference type="Gene3D" id="3.90.780.10">
    <property type="entry name" value="5'-Nucleotidase, C-terminal domain"/>
    <property type="match status" value="1"/>
</dbReference>
<keyword evidence="2" id="KW-0378">Hydrolase</keyword>
<dbReference type="PANTHER" id="PTHR11575">
    <property type="entry name" value="5'-NUCLEOTIDASE-RELATED"/>
    <property type="match status" value="1"/>
</dbReference>
<dbReference type="AlphaFoldDB" id="A0A3T0N6D7"/>
<keyword evidence="2" id="KW-0547">Nucleotide-binding</keyword>
<feature type="compositionally biased region" description="Basic and acidic residues" evidence="3">
    <location>
        <begin position="1"/>
        <end position="14"/>
    </location>
</feature>
<evidence type="ECO:0000256" key="2">
    <source>
        <dbReference type="RuleBase" id="RU362119"/>
    </source>
</evidence>
<feature type="domain" description="5'-Nucleotidase C-terminal" evidence="5">
    <location>
        <begin position="407"/>
        <end position="548"/>
    </location>
</feature>
<dbReference type="KEGG" id="sedi:EBB79_18220"/>
<dbReference type="OrthoDB" id="9803927at2"/>
<organism evidence="6 7">
    <name type="scientific">Parasedimentitalea marina</name>
    <dbReference type="NCBI Taxonomy" id="2483033"/>
    <lineage>
        <taxon>Bacteria</taxon>
        <taxon>Pseudomonadati</taxon>
        <taxon>Pseudomonadota</taxon>
        <taxon>Alphaproteobacteria</taxon>
        <taxon>Rhodobacterales</taxon>
        <taxon>Paracoccaceae</taxon>
        <taxon>Parasedimentitalea</taxon>
    </lineage>
</organism>
<accession>A0A3T0N6D7</accession>
<dbReference type="PRINTS" id="PR01607">
    <property type="entry name" value="APYRASEFAMLY"/>
</dbReference>
<dbReference type="Pfam" id="PF00149">
    <property type="entry name" value="Metallophos"/>
    <property type="match status" value="1"/>
</dbReference>
<dbReference type="SUPFAM" id="SSF56300">
    <property type="entry name" value="Metallo-dependent phosphatases"/>
    <property type="match status" value="1"/>
</dbReference>
<evidence type="ECO:0000256" key="1">
    <source>
        <dbReference type="ARBA" id="ARBA00022729"/>
    </source>
</evidence>
<evidence type="ECO:0000313" key="6">
    <source>
        <dbReference type="EMBL" id="AZV79614.1"/>
    </source>
</evidence>
<dbReference type="InterPro" id="IPR008334">
    <property type="entry name" value="5'-Nucleotdase_C"/>
</dbReference>
<dbReference type="RefSeq" id="WP_127750202.1">
    <property type="nucleotide sequence ID" value="NZ_CP033219.1"/>
</dbReference>
<dbReference type="Proteomes" id="UP000283063">
    <property type="component" value="Chromosome"/>
</dbReference>
<dbReference type="InterPro" id="IPR006179">
    <property type="entry name" value="5_nucleotidase/apyrase"/>
</dbReference>
<evidence type="ECO:0000313" key="7">
    <source>
        <dbReference type="Proteomes" id="UP000283063"/>
    </source>
</evidence>
<sequence>MCGHDRTGVRRIEHSTLPNSERSDPLHQANLRVLATTDLHMNLLGYDYYGDRTDPSIGLSRTATLIAKARVEAMRFGAATLLVDNGDAVQGAPLGDQLDASAVHPLMRAFHVLKYDAIGLGNHDFNFGLKSLEHILRDAPCPVICSNMTSVAPETQLPFVASTILERPIPAHPETPAVRIGLLSVLPEQTLQWDAHQLKGRVKVENMVQAARRTSAALRAGGCDVIIALAHTGIGHATDSEDSENALQRLALIGDIDALIGGHTHLQLPDPSNPFSKPVVMPGAFGSHLGVIDLRLVHGPDGWTVDGWDCSLRAISQRTKTGKLRPQVTEDVALVHALAKDHAATLSRTNEPIGHCSQSLHSFFTFIAPDRSLTLVASAQAAALRPMLEGTPESELPLLSAVSPCKFGARTGPTYYTDVAAGPLCRRHVADLHVFPNLLNAVTLSGAMVLNWLEMSAGLFHQIASGSCGTELVNRDRVGHNFDVMYGLEYEIDLSVPARFHASGNLADGQTRRIRNPRWNGQQIDPDQQFVVAVNSHRAVGGGNFTMVPQARHLSLPIRSIQDIIYDYLNGTLAADPLAAAPPPWRLASQPGAQVLAYTGPAARPYLDELSHLNLAAPKVTSDGFLLLQIPL</sequence>
<name>A0A3T0N6D7_9RHOB</name>
<evidence type="ECO:0000259" key="5">
    <source>
        <dbReference type="Pfam" id="PF02872"/>
    </source>
</evidence>
<dbReference type="Pfam" id="PF02872">
    <property type="entry name" value="5_nucleotid_C"/>
    <property type="match status" value="1"/>
</dbReference>
<dbReference type="InterPro" id="IPR004843">
    <property type="entry name" value="Calcineurin-like_PHP"/>
</dbReference>
<gene>
    <name evidence="6" type="ORF">EBB79_18220</name>
</gene>